<feature type="domain" description="Zn(2)-C6 fungal-type" evidence="7">
    <location>
        <begin position="14"/>
        <end position="43"/>
    </location>
</feature>
<keyword evidence="4" id="KW-0804">Transcription</keyword>
<sequence length="633" mass="70549">MNASSANLRPKRRACVTCTSAKSKCTPHSANLCERCARLNKECLYLDLPERRRKPRSTRRVDVLENKVDELTAQLAVFSQCNANTSFTAASESSSKTPGESSASIDDDIDVNATNHARLMQVANEELHGPEPPTGSVLEDLPDIVERGMLGLNDAEDLIHTFKTKMILKFPFVVLDPEQTAAMVKEQEPFLFLCIIAAALPPDHYLRKPVAAEIMHHVTSRIIAGSERSLELLRGLLVQSAWYSHPAQRGHTQLVMMIQICVTIAYDLGLHKKTNMDSDEQRSFLGAFWLSNGMARTLRRPSSMMHCRKIDECCRILSTSTAHTSDKWIEPMIRFKIFLSRIEKSYSILDDPLGSFHGTSFIDIVVGPFIRELEALKPLVHQDPSVYPSATRSALICDIHYAEMFIRDIALHDEYWDTKQNTNLLLGEPLENCTLRTSMLWVLIRQSKTFVLAFLEIPDDELPYVSTLTLGNLCTAITALPKAVSELLKFVVRHSPAPGKLTPNQKSEAQTIVDESGYLALVASLLKKFNTMLPNADGDTVTASLCSRMRLLAHYYAPRVKGILGVDLVYPTGDVAYVPESAGPETVHSQDYVWAGFTDPQVAELSYPAVGDSAMPFDDDLWAMVLDKMNDFA</sequence>
<evidence type="ECO:0000256" key="2">
    <source>
        <dbReference type="ARBA" id="ARBA00023015"/>
    </source>
</evidence>
<dbReference type="InterPro" id="IPR036864">
    <property type="entry name" value="Zn2-C6_fun-type_DNA-bd_sf"/>
</dbReference>
<dbReference type="InterPro" id="IPR051089">
    <property type="entry name" value="prtT"/>
</dbReference>
<dbReference type="PANTHER" id="PTHR31845">
    <property type="entry name" value="FINGER DOMAIN PROTEIN, PUTATIVE-RELATED"/>
    <property type="match status" value="1"/>
</dbReference>
<evidence type="ECO:0000313" key="9">
    <source>
        <dbReference type="Proteomes" id="UP001338125"/>
    </source>
</evidence>
<evidence type="ECO:0000256" key="1">
    <source>
        <dbReference type="ARBA" id="ARBA00004123"/>
    </source>
</evidence>
<name>A0ABR0SVT8_9HYPO</name>
<protein>
    <submittedName>
        <fullName evidence="8">Transcription factor himD-like protein</fullName>
    </submittedName>
</protein>
<proteinExistence type="predicted"/>
<keyword evidence="5" id="KW-0539">Nucleus</keyword>
<organism evidence="8 9">
    <name type="scientific">Cladobotryum mycophilum</name>
    <dbReference type="NCBI Taxonomy" id="491253"/>
    <lineage>
        <taxon>Eukaryota</taxon>
        <taxon>Fungi</taxon>
        <taxon>Dikarya</taxon>
        <taxon>Ascomycota</taxon>
        <taxon>Pezizomycotina</taxon>
        <taxon>Sordariomycetes</taxon>
        <taxon>Hypocreomycetidae</taxon>
        <taxon>Hypocreales</taxon>
        <taxon>Hypocreaceae</taxon>
        <taxon>Cladobotryum</taxon>
    </lineage>
</organism>
<dbReference type="CDD" id="cd00067">
    <property type="entry name" value="GAL4"/>
    <property type="match status" value="1"/>
</dbReference>
<evidence type="ECO:0000256" key="3">
    <source>
        <dbReference type="ARBA" id="ARBA00023125"/>
    </source>
</evidence>
<dbReference type="InterPro" id="IPR001138">
    <property type="entry name" value="Zn2Cys6_DnaBD"/>
</dbReference>
<keyword evidence="2" id="KW-0805">Transcription regulation</keyword>
<dbReference type="CDD" id="cd12148">
    <property type="entry name" value="fungal_TF_MHR"/>
    <property type="match status" value="1"/>
</dbReference>
<accession>A0ABR0SVT8</accession>
<evidence type="ECO:0000256" key="5">
    <source>
        <dbReference type="ARBA" id="ARBA00023242"/>
    </source>
</evidence>
<comment type="caution">
    <text evidence="8">The sequence shown here is derived from an EMBL/GenBank/DDBJ whole genome shotgun (WGS) entry which is preliminary data.</text>
</comment>
<evidence type="ECO:0000256" key="6">
    <source>
        <dbReference type="SAM" id="MobiDB-lite"/>
    </source>
</evidence>
<dbReference type="Proteomes" id="UP001338125">
    <property type="component" value="Unassembled WGS sequence"/>
</dbReference>
<reference evidence="8 9" key="1">
    <citation type="submission" date="2024-01" db="EMBL/GenBank/DDBJ databases">
        <title>Complete genome of Cladobotryum mycophilum ATHUM6906.</title>
        <authorList>
            <person name="Christinaki A.C."/>
            <person name="Myridakis A.I."/>
            <person name="Kouvelis V.N."/>
        </authorList>
    </citation>
    <scope>NUCLEOTIDE SEQUENCE [LARGE SCALE GENOMIC DNA]</scope>
    <source>
        <strain evidence="8 9">ATHUM6906</strain>
    </source>
</reference>
<dbReference type="Gene3D" id="4.10.240.10">
    <property type="entry name" value="Zn(2)-C6 fungal-type DNA-binding domain"/>
    <property type="match status" value="1"/>
</dbReference>
<dbReference type="PROSITE" id="PS00463">
    <property type="entry name" value="ZN2_CY6_FUNGAL_1"/>
    <property type="match status" value="1"/>
</dbReference>
<evidence type="ECO:0000256" key="4">
    <source>
        <dbReference type="ARBA" id="ARBA00023163"/>
    </source>
</evidence>
<keyword evidence="3" id="KW-0238">DNA-binding</keyword>
<keyword evidence="9" id="KW-1185">Reference proteome</keyword>
<dbReference type="EMBL" id="JAVFKD010000003">
    <property type="protein sequence ID" value="KAK5996268.1"/>
    <property type="molecule type" value="Genomic_DNA"/>
</dbReference>
<evidence type="ECO:0000313" key="8">
    <source>
        <dbReference type="EMBL" id="KAK5996268.1"/>
    </source>
</evidence>
<evidence type="ECO:0000259" key="7">
    <source>
        <dbReference type="PROSITE" id="PS00463"/>
    </source>
</evidence>
<feature type="region of interest" description="Disordered" evidence="6">
    <location>
        <begin position="88"/>
        <end position="107"/>
    </location>
</feature>
<comment type="subcellular location">
    <subcellularLocation>
        <location evidence="1">Nucleus</location>
    </subcellularLocation>
</comment>
<feature type="compositionally biased region" description="Low complexity" evidence="6">
    <location>
        <begin position="90"/>
        <end position="104"/>
    </location>
</feature>
<dbReference type="SMART" id="SM00066">
    <property type="entry name" value="GAL4"/>
    <property type="match status" value="1"/>
</dbReference>
<dbReference type="PANTHER" id="PTHR31845:SF10">
    <property type="entry name" value="ZN(II)2CYS6 TRANSCRIPTION FACTOR (EUROFUNG)"/>
    <property type="match status" value="1"/>
</dbReference>
<dbReference type="SUPFAM" id="SSF57701">
    <property type="entry name" value="Zn2/Cys6 DNA-binding domain"/>
    <property type="match status" value="1"/>
</dbReference>
<gene>
    <name evidence="8" type="ORF">PT974_03022</name>
</gene>